<evidence type="ECO:0000313" key="3">
    <source>
        <dbReference type="Proteomes" id="UP000184295"/>
    </source>
</evidence>
<protein>
    <submittedName>
        <fullName evidence="2">Uncharacterized protein</fullName>
    </submittedName>
</protein>
<dbReference type="AlphaFoldDB" id="A0A1M4S704"/>
<dbReference type="RefSeq" id="WP_143146304.1">
    <property type="nucleotide sequence ID" value="NZ_FQUL01000001.1"/>
</dbReference>
<dbReference type="STRING" id="1121881.SAMN02745225_00136"/>
<dbReference type="Proteomes" id="UP000184295">
    <property type="component" value="Unassembled WGS sequence"/>
</dbReference>
<reference evidence="3" key="1">
    <citation type="submission" date="2016-11" db="EMBL/GenBank/DDBJ databases">
        <authorList>
            <person name="Varghese N."/>
            <person name="Submissions S."/>
        </authorList>
    </citation>
    <scope>NUCLEOTIDE SEQUENCE [LARGE SCALE GENOMIC DNA]</scope>
    <source>
        <strain evidence="3">DSM 19514</strain>
    </source>
</reference>
<accession>A0A1M4S704</accession>
<feature type="compositionally biased region" description="Basic and acidic residues" evidence="1">
    <location>
        <begin position="55"/>
        <end position="71"/>
    </location>
</feature>
<feature type="region of interest" description="Disordered" evidence="1">
    <location>
        <begin position="55"/>
        <end position="89"/>
    </location>
</feature>
<gene>
    <name evidence="2" type="ORF">SAMN02745225_00136</name>
</gene>
<name>A0A1M4S704_9ACTN</name>
<organism evidence="2 3">
    <name type="scientific">Ferrithrix thermotolerans DSM 19514</name>
    <dbReference type="NCBI Taxonomy" id="1121881"/>
    <lineage>
        <taxon>Bacteria</taxon>
        <taxon>Bacillati</taxon>
        <taxon>Actinomycetota</taxon>
        <taxon>Acidimicrobiia</taxon>
        <taxon>Acidimicrobiales</taxon>
        <taxon>Acidimicrobiaceae</taxon>
        <taxon>Ferrithrix</taxon>
    </lineage>
</organism>
<proteinExistence type="predicted"/>
<evidence type="ECO:0000256" key="1">
    <source>
        <dbReference type="SAM" id="MobiDB-lite"/>
    </source>
</evidence>
<dbReference type="EMBL" id="FQUL01000001">
    <property type="protein sequence ID" value="SHE27955.1"/>
    <property type="molecule type" value="Genomic_DNA"/>
</dbReference>
<keyword evidence="3" id="KW-1185">Reference proteome</keyword>
<evidence type="ECO:0000313" key="2">
    <source>
        <dbReference type="EMBL" id="SHE27955.1"/>
    </source>
</evidence>
<sequence length="89" mass="10754">MYFVTPLYQDMDMTEMQTLFPEDELRFERSRFVITAADRERGLLQIKRAREILARKSEQDAQSSDRSKDLLTHYLTTSLRQHSDTRRRR</sequence>